<sequence length="114" mass="12767">MQDKDKINTESESGNTQYLEKAAGLVLTDWLRPGDWQAEFPFMVVADQGSRESQLNGTPAGGFHLIVTMQKPSVDVLTDADRCRFQTTSKIDRRTILGEQGAEQHYAYAVIMED</sequence>
<accession>A0A484H7B4</accession>
<reference evidence="1" key="1">
    <citation type="submission" date="2018-10" db="EMBL/GenBank/DDBJ databases">
        <authorList>
            <person name="Gruber-Vodicka H."/>
            <person name="Jaeckle O."/>
        </authorList>
    </citation>
    <scope>NUCLEOTIDE SEQUENCE</scope>
</reference>
<gene>
    <name evidence="1" type="ORF">RIEGSTA812A_PEG_943</name>
</gene>
<evidence type="ECO:0000313" key="1">
    <source>
        <dbReference type="EMBL" id="VBB69470.1"/>
    </source>
</evidence>
<organism evidence="1">
    <name type="scientific">invertebrate metagenome</name>
    <dbReference type="NCBI Taxonomy" id="1711999"/>
    <lineage>
        <taxon>unclassified sequences</taxon>
        <taxon>metagenomes</taxon>
        <taxon>organismal metagenomes</taxon>
    </lineage>
</organism>
<dbReference type="InterPro" id="IPR027417">
    <property type="entry name" value="P-loop_NTPase"/>
</dbReference>
<protein>
    <submittedName>
        <fullName evidence="1">Uncharacterized protein</fullName>
    </submittedName>
</protein>
<proteinExistence type="predicted"/>
<dbReference type="Gene3D" id="3.40.50.300">
    <property type="entry name" value="P-loop containing nucleotide triphosphate hydrolases"/>
    <property type="match status" value="1"/>
</dbReference>
<dbReference type="EMBL" id="LR026963">
    <property type="protein sequence ID" value="VBB69470.1"/>
    <property type="molecule type" value="Genomic_DNA"/>
</dbReference>
<dbReference type="AlphaFoldDB" id="A0A484H7B4"/>
<name>A0A484H7B4_9ZZZZ</name>